<feature type="compositionally biased region" description="Low complexity" evidence="1">
    <location>
        <begin position="205"/>
        <end position="233"/>
    </location>
</feature>
<reference evidence="3 4" key="1">
    <citation type="submission" date="2017-03" db="EMBL/GenBank/DDBJ databases">
        <title>Widespread Adenine N6-methylation of Active Genes in Fungi.</title>
        <authorList>
            <consortium name="DOE Joint Genome Institute"/>
            <person name="Mondo S.J."/>
            <person name="Dannebaum R.O."/>
            <person name="Kuo R.C."/>
            <person name="Louie K.B."/>
            <person name="Bewick A.J."/>
            <person name="Labutti K."/>
            <person name="Haridas S."/>
            <person name="Kuo A."/>
            <person name="Salamov A."/>
            <person name="Ahrendt S.R."/>
            <person name="Lau R."/>
            <person name="Bowen B.P."/>
            <person name="Lipzen A."/>
            <person name="Sullivan W."/>
            <person name="Andreopoulos W.B."/>
            <person name="Clum A."/>
            <person name="Lindquist E."/>
            <person name="Daum C."/>
            <person name="Northen T.R."/>
            <person name="Ramamoorthy G."/>
            <person name="Schmitz R.J."/>
            <person name="Gryganskyi A."/>
            <person name="Culley D."/>
            <person name="Magnuson J."/>
            <person name="James T.Y."/>
            <person name="O'Malley M.A."/>
            <person name="Stajich J.E."/>
            <person name="Spatafora J.W."/>
            <person name="Visel A."/>
            <person name="Grigoriev I.V."/>
        </authorList>
    </citation>
    <scope>NUCLEOTIDE SEQUENCE [LARGE SCALE GENOMIC DNA]</scope>
    <source>
        <strain evidence="3 4">NRRL Y-17943</strain>
    </source>
</reference>
<keyword evidence="2" id="KW-1133">Transmembrane helix</keyword>
<feature type="compositionally biased region" description="Basic and acidic residues" evidence="1">
    <location>
        <begin position="341"/>
        <end position="367"/>
    </location>
</feature>
<evidence type="ECO:0000256" key="1">
    <source>
        <dbReference type="SAM" id="MobiDB-lite"/>
    </source>
</evidence>
<proteinExistence type="predicted"/>
<gene>
    <name evidence="3" type="ORF">BD324DRAFT_651379</name>
</gene>
<feature type="region of interest" description="Disordered" evidence="1">
    <location>
        <begin position="1"/>
        <end position="36"/>
    </location>
</feature>
<feature type="compositionally biased region" description="Polar residues" evidence="1">
    <location>
        <begin position="182"/>
        <end position="204"/>
    </location>
</feature>
<keyword evidence="2" id="KW-0812">Transmembrane</keyword>
<dbReference type="OrthoDB" id="2574290at2759"/>
<comment type="caution">
    <text evidence="3">The sequence shown here is derived from an EMBL/GenBank/DDBJ whole genome shotgun (WGS) entry which is preliminary data.</text>
</comment>
<evidence type="ECO:0000313" key="3">
    <source>
        <dbReference type="EMBL" id="ORX36905.1"/>
    </source>
</evidence>
<protein>
    <submittedName>
        <fullName evidence="3">Uncharacterized protein</fullName>
    </submittedName>
</protein>
<feature type="compositionally biased region" description="Basic and acidic residues" evidence="1">
    <location>
        <begin position="240"/>
        <end position="279"/>
    </location>
</feature>
<feature type="transmembrane region" description="Helical" evidence="2">
    <location>
        <begin position="110"/>
        <end position="134"/>
    </location>
</feature>
<organism evidence="3 4">
    <name type="scientific">Kockovaella imperatae</name>
    <dbReference type="NCBI Taxonomy" id="4999"/>
    <lineage>
        <taxon>Eukaryota</taxon>
        <taxon>Fungi</taxon>
        <taxon>Dikarya</taxon>
        <taxon>Basidiomycota</taxon>
        <taxon>Agaricomycotina</taxon>
        <taxon>Tremellomycetes</taxon>
        <taxon>Tremellales</taxon>
        <taxon>Cuniculitremaceae</taxon>
        <taxon>Kockovaella</taxon>
    </lineage>
</organism>
<keyword evidence="4" id="KW-1185">Reference proteome</keyword>
<dbReference type="AlphaFoldDB" id="A0A1Y1UII1"/>
<dbReference type="RefSeq" id="XP_021870974.1">
    <property type="nucleotide sequence ID" value="XM_022018326.1"/>
</dbReference>
<dbReference type="STRING" id="4999.A0A1Y1UII1"/>
<sequence length="367" mass="40033">MSSSYNRMGGPQTPEGMMGSQQNGSADDMGDFVSDQMDKRSTGAFPRLENNLLIQQAIDNGEISRADVELLNKAQQFAGFGQSAGFLIGSVGGFYFVRRRRPPAGPLARVAGLFGGGLMGSFVGFISGSMMAALEVKSKMTDAPRKLAKIAEITEQTRSMTREQRRQVMQGQAFPQPPGGSNVPNQIPRSFPPTTGQSQNQPRQSYSGSTTTSDYSSRPAPATSTSPWSSASSFESEDNAVNRREQRAELERERLFGLEDRQIQRDAEMARPSAFDRDPPPSGSAYGSSPSPPTPESTGQSPSSGRRVSAWDKIRSQTYQAVGKKAAEDDAPSQIPPVDQQRSKEQREFDAMLERERRGVGDNETWK</sequence>
<dbReference type="InParanoid" id="A0A1Y1UII1"/>
<feature type="compositionally biased region" description="Low complexity" evidence="1">
    <location>
        <begin position="296"/>
        <end position="305"/>
    </location>
</feature>
<dbReference type="EMBL" id="NBSH01000007">
    <property type="protein sequence ID" value="ORX36905.1"/>
    <property type="molecule type" value="Genomic_DNA"/>
</dbReference>
<evidence type="ECO:0000256" key="2">
    <source>
        <dbReference type="SAM" id="Phobius"/>
    </source>
</evidence>
<feature type="region of interest" description="Disordered" evidence="1">
    <location>
        <begin position="153"/>
        <end position="367"/>
    </location>
</feature>
<name>A0A1Y1UII1_9TREE</name>
<feature type="transmembrane region" description="Helical" evidence="2">
    <location>
        <begin position="77"/>
        <end position="98"/>
    </location>
</feature>
<dbReference type="GeneID" id="33560135"/>
<accession>A0A1Y1UII1</accession>
<evidence type="ECO:0000313" key="4">
    <source>
        <dbReference type="Proteomes" id="UP000193218"/>
    </source>
</evidence>
<keyword evidence="2" id="KW-0472">Membrane</keyword>
<dbReference type="Proteomes" id="UP000193218">
    <property type="component" value="Unassembled WGS sequence"/>
</dbReference>